<feature type="transmembrane region" description="Helical" evidence="2">
    <location>
        <begin position="115"/>
        <end position="138"/>
    </location>
</feature>
<sequence>MDTYRNPFILAPPLSTCESAFLVFGQGSPPYTIFPIASGSNNGTSLENIPVQAEAGVLEWRVDFNAGANITFVVIDAVGTSAFSDFRVVQTQATTGVARCSKTVYSNNSGGGTNVGGIVGGVLGAIVVILLGVLYYYLHRRNRRRKILASRPPTPDSPIMSGPAGVTRAGTFNLHQVAFTENSLDQLRMADAPPEYVPSRRSRDDRRDGADRIMLSLS</sequence>
<dbReference type="Proteomes" id="UP000193467">
    <property type="component" value="Unassembled WGS sequence"/>
</dbReference>
<keyword evidence="2" id="KW-0472">Membrane</keyword>
<dbReference type="STRING" id="106004.A0A1Y2ECH6"/>
<dbReference type="OrthoDB" id="2537829at2759"/>
<organism evidence="3 4">
    <name type="scientific">Leucosporidium creatinivorum</name>
    <dbReference type="NCBI Taxonomy" id="106004"/>
    <lineage>
        <taxon>Eukaryota</taxon>
        <taxon>Fungi</taxon>
        <taxon>Dikarya</taxon>
        <taxon>Basidiomycota</taxon>
        <taxon>Pucciniomycotina</taxon>
        <taxon>Microbotryomycetes</taxon>
        <taxon>Leucosporidiales</taxon>
        <taxon>Leucosporidium</taxon>
    </lineage>
</organism>
<reference evidence="3 4" key="1">
    <citation type="submission" date="2016-07" db="EMBL/GenBank/DDBJ databases">
        <title>Pervasive Adenine N6-methylation of Active Genes in Fungi.</title>
        <authorList>
            <consortium name="DOE Joint Genome Institute"/>
            <person name="Mondo S.J."/>
            <person name="Dannebaum R.O."/>
            <person name="Kuo R.C."/>
            <person name="Labutti K."/>
            <person name="Haridas S."/>
            <person name="Kuo A."/>
            <person name="Salamov A."/>
            <person name="Ahrendt S.R."/>
            <person name="Lipzen A."/>
            <person name="Sullivan W."/>
            <person name="Andreopoulos W.B."/>
            <person name="Clum A."/>
            <person name="Lindquist E."/>
            <person name="Daum C."/>
            <person name="Ramamoorthy G.K."/>
            <person name="Gryganskyi A."/>
            <person name="Culley D."/>
            <person name="Magnuson J.K."/>
            <person name="James T.Y."/>
            <person name="O'Malley M.A."/>
            <person name="Stajich J.E."/>
            <person name="Spatafora J.W."/>
            <person name="Visel A."/>
            <person name="Grigoriev I.V."/>
        </authorList>
    </citation>
    <scope>NUCLEOTIDE SEQUENCE [LARGE SCALE GENOMIC DNA]</scope>
    <source>
        <strain evidence="3 4">62-1032</strain>
    </source>
</reference>
<feature type="region of interest" description="Disordered" evidence="1">
    <location>
        <begin position="190"/>
        <end position="218"/>
    </location>
</feature>
<proteinExistence type="predicted"/>
<name>A0A1Y2ECH6_9BASI</name>
<protein>
    <submittedName>
        <fullName evidence="3">Uncharacterized protein</fullName>
    </submittedName>
</protein>
<dbReference type="AlphaFoldDB" id="A0A1Y2ECH6"/>
<comment type="caution">
    <text evidence="3">The sequence shown here is derived from an EMBL/GenBank/DDBJ whole genome shotgun (WGS) entry which is preliminary data.</text>
</comment>
<dbReference type="EMBL" id="MCGR01000057">
    <property type="protein sequence ID" value="ORY69289.1"/>
    <property type="molecule type" value="Genomic_DNA"/>
</dbReference>
<evidence type="ECO:0000256" key="2">
    <source>
        <dbReference type="SAM" id="Phobius"/>
    </source>
</evidence>
<keyword evidence="2" id="KW-0812">Transmembrane</keyword>
<gene>
    <name evidence="3" type="ORF">BCR35DRAFT_322258</name>
</gene>
<evidence type="ECO:0000313" key="3">
    <source>
        <dbReference type="EMBL" id="ORY69289.1"/>
    </source>
</evidence>
<dbReference type="InParanoid" id="A0A1Y2ECH6"/>
<evidence type="ECO:0000256" key="1">
    <source>
        <dbReference type="SAM" id="MobiDB-lite"/>
    </source>
</evidence>
<keyword evidence="2" id="KW-1133">Transmembrane helix</keyword>
<keyword evidence="4" id="KW-1185">Reference proteome</keyword>
<accession>A0A1Y2ECH6</accession>
<evidence type="ECO:0000313" key="4">
    <source>
        <dbReference type="Proteomes" id="UP000193467"/>
    </source>
</evidence>
<feature type="compositionally biased region" description="Basic and acidic residues" evidence="1">
    <location>
        <begin position="201"/>
        <end position="211"/>
    </location>
</feature>